<gene>
    <name evidence="2" type="ORF">GH885_16980</name>
</gene>
<evidence type="ECO:0000313" key="2">
    <source>
        <dbReference type="EMBL" id="MRI68017.1"/>
    </source>
</evidence>
<dbReference type="AlphaFoldDB" id="A0A6N7R493"/>
<keyword evidence="3" id="KW-1185">Reference proteome</keyword>
<name>A0A6N7R493_9BACI</name>
<dbReference type="RefSeq" id="WP_153836536.1">
    <property type="nucleotide sequence ID" value="NZ_JBHUMW010000032.1"/>
</dbReference>
<comment type="caution">
    <text evidence="2">The sequence shown here is derived from an EMBL/GenBank/DDBJ whole genome shotgun (WGS) entry which is preliminary data.</text>
</comment>
<feature type="transmembrane region" description="Helical" evidence="1">
    <location>
        <begin position="37"/>
        <end position="57"/>
    </location>
</feature>
<keyword evidence="1" id="KW-0472">Membrane</keyword>
<dbReference type="Proteomes" id="UP000435187">
    <property type="component" value="Unassembled WGS sequence"/>
</dbReference>
<proteinExistence type="predicted"/>
<protein>
    <submittedName>
        <fullName evidence="2">Uncharacterized protein</fullName>
    </submittedName>
</protein>
<keyword evidence="1" id="KW-1133">Transmembrane helix</keyword>
<accession>A0A6N7R493</accession>
<evidence type="ECO:0000256" key="1">
    <source>
        <dbReference type="SAM" id="Phobius"/>
    </source>
</evidence>
<dbReference type="EMBL" id="WJEE01000047">
    <property type="protein sequence ID" value="MRI68017.1"/>
    <property type="molecule type" value="Genomic_DNA"/>
</dbReference>
<sequence length="64" mass="7609">MKYSITIHLLISASLLLILFAQDLQNWGDFSSIRQWLTGFAIIVWLMHLFTILYLTIRNKKERI</sequence>
<evidence type="ECO:0000313" key="3">
    <source>
        <dbReference type="Proteomes" id="UP000435187"/>
    </source>
</evidence>
<organism evidence="2 3">
    <name type="scientific">Gracilibacillus thailandensis</name>
    <dbReference type="NCBI Taxonomy" id="563735"/>
    <lineage>
        <taxon>Bacteria</taxon>
        <taxon>Bacillati</taxon>
        <taxon>Bacillota</taxon>
        <taxon>Bacilli</taxon>
        <taxon>Bacillales</taxon>
        <taxon>Bacillaceae</taxon>
        <taxon>Gracilibacillus</taxon>
    </lineage>
</organism>
<reference evidence="2 3" key="1">
    <citation type="submission" date="2019-10" db="EMBL/GenBank/DDBJ databases">
        <title>Gracilibacillus salitolerans sp. nov., a moderate halophile isolated from a saline soil in northwest China.</title>
        <authorList>
            <person name="Gan L."/>
        </authorList>
    </citation>
    <scope>NUCLEOTIDE SEQUENCE [LARGE SCALE GENOMIC DNA]</scope>
    <source>
        <strain evidence="2 3">TP2-8</strain>
    </source>
</reference>
<keyword evidence="1" id="KW-0812">Transmembrane</keyword>